<organism evidence="4">
    <name type="scientific">Solanum lycopersicum</name>
    <name type="common">Tomato</name>
    <name type="synonym">Lycopersicon esculentum</name>
    <dbReference type="NCBI Taxonomy" id="4081"/>
    <lineage>
        <taxon>Eukaryota</taxon>
        <taxon>Viridiplantae</taxon>
        <taxon>Streptophyta</taxon>
        <taxon>Embryophyta</taxon>
        <taxon>Tracheophyta</taxon>
        <taxon>Spermatophyta</taxon>
        <taxon>Magnoliopsida</taxon>
        <taxon>eudicotyledons</taxon>
        <taxon>Gunneridae</taxon>
        <taxon>Pentapetalae</taxon>
        <taxon>asterids</taxon>
        <taxon>lamiids</taxon>
        <taxon>Solanales</taxon>
        <taxon>Solanaceae</taxon>
        <taxon>Solanoideae</taxon>
        <taxon>Solaneae</taxon>
        <taxon>Solanum</taxon>
        <taxon>Solanum subgen. Lycopersicon</taxon>
    </lineage>
</organism>
<reference evidence="4" key="2">
    <citation type="submission" date="2015-06" db="UniProtKB">
        <authorList>
            <consortium name="EnsemblPlants"/>
        </authorList>
    </citation>
    <scope>IDENTIFICATION</scope>
    <source>
        <strain evidence="4">cv. Heinz 1706</strain>
    </source>
</reference>
<dbReference type="GO" id="GO:0016020">
    <property type="term" value="C:membrane"/>
    <property type="evidence" value="ECO:0007669"/>
    <property type="project" value="InterPro"/>
</dbReference>
<evidence type="ECO:0000256" key="3">
    <source>
        <dbReference type="SAM" id="Phobius"/>
    </source>
</evidence>
<dbReference type="HOGENOM" id="CLU_1345231_0_0_1"/>
<name>K4BRW1_SOLLC</name>
<reference evidence="4" key="1">
    <citation type="journal article" date="2012" name="Nature">
        <title>The tomato genome sequence provides insights into fleshy fruit evolution.</title>
        <authorList>
            <consortium name="Tomato Genome Consortium"/>
        </authorList>
    </citation>
    <scope>NUCLEOTIDE SEQUENCE [LARGE SCALE GENOMIC DNA]</scope>
    <source>
        <strain evidence="4">cv. Heinz 1706</strain>
    </source>
</reference>
<dbReference type="eggNOG" id="ENOG502QQ5D">
    <property type="taxonomic scope" value="Eukaryota"/>
</dbReference>
<accession>K4BRW1</accession>
<dbReference type="Proteomes" id="UP000004994">
    <property type="component" value="Chromosome 4"/>
</dbReference>
<comment type="similarity">
    <text evidence="1">Belongs to the CcmF/CycK/Ccl1/NrfE/CcsA family.</text>
</comment>
<keyword evidence="3" id="KW-0812">Transmembrane</keyword>
<keyword evidence="2" id="KW-0201">Cytochrome c-type biogenesis</keyword>
<evidence type="ECO:0000256" key="2">
    <source>
        <dbReference type="ARBA" id="ARBA00022748"/>
    </source>
</evidence>
<keyword evidence="3" id="KW-0472">Membrane</keyword>
<proteinExistence type="inferred from homology"/>
<sequence length="204" mass="23915">MLHLEQDDKERASSIDEQPIDEALGISLFFSPFLLDCGTPLAAYAKGCRPKEWNIVLLCWTRRSRITSELFTLKFNHVRAKFYPTLLLHSDRSLLMLLRRHFFALSSLWIGTLVATGREKAKRIERKIPLLCIFQRSWPAYHELGRGGWWFWDTVENAFLCLGTFLIRSGLLALFHSFVIDDTQGIFLWWFFFLMTEISMILFS</sequence>
<dbReference type="AlphaFoldDB" id="K4BRW1"/>
<dbReference type="PhylomeDB" id="K4BRW1"/>
<evidence type="ECO:0008006" key="6">
    <source>
        <dbReference type="Google" id="ProtNLM"/>
    </source>
</evidence>
<keyword evidence="5" id="KW-1185">Reference proteome</keyword>
<evidence type="ECO:0000313" key="4">
    <source>
        <dbReference type="EnsemblPlants" id="Solyc04g049870.1.1"/>
    </source>
</evidence>
<evidence type="ECO:0000313" key="5">
    <source>
        <dbReference type="Proteomes" id="UP000004994"/>
    </source>
</evidence>
<dbReference type="PANTHER" id="PTHR43653">
    <property type="entry name" value="CYTOCHROME C ASSEMBLY PROTEIN-RELATED"/>
    <property type="match status" value="1"/>
</dbReference>
<dbReference type="PaxDb" id="4081-Solyc04g049870.1.1"/>
<dbReference type="PRINTS" id="PR01410">
    <property type="entry name" value="CCBIOGENESIS"/>
</dbReference>
<keyword evidence="3" id="KW-1133">Transmembrane helix</keyword>
<dbReference type="InParanoid" id="K4BRW1"/>
<protein>
    <recommendedName>
        <fullName evidence="6">Cytochrome c assembly protein domain-containing protein</fullName>
    </recommendedName>
</protein>
<dbReference type="GO" id="GO:0017004">
    <property type="term" value="P:cytochrome complex assembly"/>
    <property type="evidence" value="ECO:0007669"/>
    <property type="project" value="UniProtKB-KW"/>
</dbReference>
<dbReference type="Gramene" id="Solyc04g049870.1.1">
    <property type="protein sequence ID" value="Solyc04g049870.1.1"/>
    <property type="gene ID" value="Solyc04g049870.1"/>
</dbReference>
<dbReference type="GO" id="GO:0015232">
    <property type="term" value="F:heme transmembrane transporter activity"/>
    <property type="evidence" value="ECO:0007669"/>
    <property type="project" value="InterPro"/>
</dbReference>
<dbReference type="EnsemblPlants" id="Solyc04g049870.1.1">
    <property type="protein sequence ID" value="Solyc04g049870.1.1"/>
    <property type="gene ID" value="Solyc04g049870.1"/>
</dbReference>
<dbReference type="InterPro" id="IPR003567">
    <property type="entry name" value="Cyt_c_biogenesis"/>
</dbReference>
<feature type="transmembrane region" description="Helical" evidence="3">
    <location>
        <begin position="186"/>
        <end position="203"/>
    </location>
</feature>
<evidence type="ECO:0000256" key="1">
    <source>
        <dbReference type="ARBA" id="ARBA00009186"/>
    </source>
</evidence>
<dbReference type="OMA" id="MTEISMI"/>
<feature type="transmembrane region" description="Helical" evidence="3">
    <location>
        <begin position="159"/>
        <end position="180"/>
    </location>
</feature>
<dbReference type="STRING" id="4081.K4BRW1"/>